<keyword evidence="7 14" id="KW-0931">ER-Golgi transport</keyword>
<name>A0AAD5XJM6_9FUNG</name>
<comment type="caution">
    <text evidence="18">The sequence shown here is derived from an EMBL/GenBank/DDBJ whole genome shotgun (WGS) entry which is preliminary data.</text>
</comment>
<dbReference type="Pfam" id="PF07718">
    <property type="entry name" value="Coatamer_beta_C"/>
    <property type="match status" value="1"/>
</dbReference>
<evidence type="ECO:0000313" key="19">
    <source>
        <dbReference type="Proteomes" id="UP001211907"/>
    </source>
</evidence>
<dbReference type="PANTHER" id="PTHR10635:SF0">
    <property type="entry name" value="COATOMER SUBUNIT BETA"/>
    <property type="match status" value="1"/>
</dbReference>
<feature type="domain" description="Coatomer beta subunit C-terminal" evidence="16">
    <location>
        <begin position="675"/>
        <end position="812"/>
    </location>
</feature>
<reference evidence="18" key="1">
    <citation type="submission" date="2020-05" db="EMBL/GenBank/DDBJ databases">
        <title>Phylogenomic resolution of chytrid fungi.</title>
        <authorList>
            <person name="Stajich J.E."/>
            <person name="Amses K."/>
            <person name="Simmons R."/>
            <person name="Seto K."/>
            <person name="Myers J."/>
            <person name="Bonds A."/>
            <person name="Quandt C.A."/>
            <person name="Barry K."/>
            <person name="Liu P."/>
            <person name="Grigoriev I."/>
            <person name="Longcore J.E."/>
            <person name="James T.Y."/>
        </authorList>
    </citation>
    <scope>NUCLEOTIDE SEQUENCE</scope>
    <source>
        <strain evidence="18">JEL0513</strain>
    </source>
</reference>
<evidence type="ECO:0000256" key="2">
    <source>
        <dbReference type="ARBA" id="ARBA00011775"/>
    </source>
</evidence>
<dbReference type="InterPro" id="IPR002553">
    <property type="entry name" value="Clathrin/coatomer_adapt-like_N"/>
</dbReference>
<gene>
    <name evidence="18" type="primary">SEC26</name>
    <name evidence="18" type="ORF">HK100_008629</name>
</gene>
<dbReference type="PIRSF" id="PIRSF005727">
    <property type="entry name" value="Coatomer_beta_subunit"/>
    <property type="match status" value="1"/>
</dbReference>
<keyword evidence="10 14" id="KW-0472">Membrane</keyword>
<dbReference type="GO" id="GO:0006888">
    <property type="term" value="P:endoplasmic reticulum to Golgi vesicle-mediated transport"/>
    <property type="evidence" value="ECO:0007669"/>
    <property type="project" value="TreeGrafter"/>
</dbReference>
<evidence type="ECO:0000256" key="12">
    <source>
        <dbReference type="ARBA" id="ARBA00025536"/>
    </source>
</evidence>
<evidence type="ECO:0000256" key="11">
    <source>
        <dbReference type="ARBA" id="ARBA00023329"/>
    </source>
</evidence>
<comment type="subunit">
    <text evidence="2 14">Oligomeric complex that consists of at least the alpha, beta, beta', gamma, delta, epsilon and zeta subunits.</text>
</comment>
<dbReference type="GO" id="GO:0000139">
    <property type="term" value="C:Golgi membrane"/>
    <property type="evidence" value="ECO:0007669"/>
    <property type="project" value="UniProtKB-SubCell"/>
</dbReference>
<dbReference type="PANTHER" id="PTHR10635">
    <property type="entry name" value="COATOMER SUBUNIT BETA"/>
    <property type="match status" value="1"/>
</dbReference>
<dbReference type="GO" id="GO:0006886">
    <property type="term" value="P:intracellular protein transport"/>
    <property type="evidence" value="ECO:0007669"/>
    <property type="project" value="InterPro"/>
</dbReference>
<protein>
    <recommendedName>
        <fullName evidence="3 14">Coatomer subunit beta</fullName>
    </recommendedName>
    <alternativeName>
        <fullName evidence="13 14">Beta-coat protein</fullName>
    </alternativeName>
</protein>
<sequence>MDYSIVAPDDDKDVPTAQDLKNQLEKGNDESKADTMKRILRIMMNGDPLPSLLMHVIRFVLPSKSKVLKKLLMVYWEICPRLGPDGKLKPEMRLMCHALRNDLQHPNEYIRGNTLRLLCKFQEDELLEPCVPPVRACLEHRHSYVRKNAILAIYYMYKNFEHLIPDAPELIHNYIQAEADPNCKRNAFVMLMNTNQALAVDYLSTQFDAVQRFDEILQQAVIELIRKDCRNPNADKAKYIQCVFSLLQSSAPAVKYEAANTLMFLTSHATAVKAAASCYIELIVKVADNNVKLIVLDRIIELREKHDRILDDLVMDILRVLTSPDIDVRKKCLGIAMEMTSSRNVHEVVAFLKKELMKTQDQDYEKNAEYRQLLVHAIHSCAIKFSEVAASVVHVLMEFLGDSGGASAVDVIAFVREVMEKFPDLRIEIIEQLLDSFKDMKTGRVFRGALWIMGEYTLDVESIENSIKSIRQSLGEVPILASEQRILEESLNAEQSVETEVKSTPTLSAPTAARRILADGTYATESAFSVVNNNAKLEAHLKAANKPPLRGLILGGDYFVGSSLATALTKMVLRYSTLVGASRSTKTNALRSEAMLIMTSIIRVGKSEFSTAPIDEDSNERINGCLRVLSGVYGNALNAVFLADTRLAFSQLIKSSDKKNAKKDAGKKKLISSQADDLIIFRQLKSKKGAVDFGDAYDVDITKATGQGDKLEDLASKLNRVVQLTGFSDPVYAEAYVTVHQYDILMDILIVNQTSETLQNLTVEFNTMGDLKLVERPAPHTIGPHGFHSLKANIKVSSTETGIIFGNIVYDGPSAVDMNCVILNDIHIDIMDYIKPAACTETQFRAMWTEFEWENKVNVNTNITDLHEYLKHIMKSTNMNCLTPEHALSGDCGFLAANLYARSIFGEDALANICLEMQQQGNSAITGHIRIRSKTQGIALSLGDKITLSQKVAAFA</sequence>
<dbReference type="InterPro" id="IPR011989">
    <property type="entry name" value="ARM-like"/>
</dbReference>
<dbReference type="EMBL" id="JADGJH010000423">
    <property type="protein sequence ID" value="KAJ3129431.1"/>
    <property type="molecule type" value="Genomic_DNA"/>
</dbReference>
<dbReference type="Pfam" id="PF01602">
    <property type="entry name" value="Adaptin_N"/>
    <property type="match status" value="1"/>
</dbReference>
<keyword evidence="4 14" id="KW-0813">Transport</keyword>
<dbReference type="GO" id="GO:0030126">
    <property type="term" value="C:COPI vesicle coat"/>
    <property type="evidence" value="ECO:0007669"/>
    <property type="project" value="InterPro"/>
</dbReference>
<evidence type="ECO:0000256" key="4">
    <source>
        <dbReference type="ARBA" id="ARBA00022448"/>
    </source>
</evidence>
<dbReference type="Gene3D" id="1.25.10.10">
    <property type="entry name" value="Leucine-rich Repeat Variant"/>
    <property type="match status" value="1"/>
</dbReference>
<evidence type="ECO:0000256" key="14">
    <source>
        <dbReference type="PIRNR" id="PIRNR005727"/>
    </source>
</evidence>
<accession>A0AAD5XJM6</accession>
<keyword evidence="8 14" id="KW-0653">Protein transport</keyword>
<keyword evidence="5 14" id="KW-0963">Cytoplasm</keyword>
<evidence type="ECO:0000256" key="7">
    <source>
        <dbReference type="ARBA" id="ARBA00022892"/>
    </source>
</evidence>
<dbReference type="GO" id="GO:0005198">
    <property type="term" value="F:structural molecule activity"/>
    <property type="evidence" value="ECO:0007669"/>
    <property type="project" value="InterPro"/>
</dbReference>
<evidence type="ECO:0000313" key="18">
    <source>
        <dbReference type="EMBL" id="KAJ3129431.1"/>
    </source>
</evidence>
<feature type="domain" description="Coatomer beta subunit appendage platform" evidence="17">
    <location>
        <begin position="817"/>
        <end position="946"/>
    </location>
</feature>
<dbReference type="AlphaFoldDB" id="A0AAD5XJM6"/>
<dbReference type="InterPro" id="IPR011710">
    <property type="entry name" value="Coatomer_bsu_C"/>
</dbReference>
<keyword evidence="11 14" id="KW-0968">Cytoplasmic vesicle</keyword>
<evidence type="ECO:0000256" key="3">
    <source>
        <dbReference type="ARBA" id="ARBA00017024"/>
    </source>
</evidence>
<dbReference type="GO" id="GO:0006891">
    <property type="term" value="P:intra-Golgi vesicle-mediated transport"/>
    <property type="evidence" value="ECO:0007669"/>
    <property type="project" value="TreeGrafter"/>
</dbReference>
<organism evidence="18 19">
    <name type="scientific">Physocladia obscura</name>
    <dbReference type="NCBI Taxonomy" id="109957"/>
    <lineage>
        <taxon>Eukaryota</taxon>
        <taxon>Fungi</taxon>
        <taxon>Fungi incertae sedis</taxon>
        <taxon>Chytridiomycota</taxon>
        <taxon>Chytridiomycota incertae sedis</taxon>
        <taxon>Chytridiomycetes</taxon>
        <taxon>Chytridiales</taxon>
        <taxon>Chytriomycetaceae</taxon>
        <taxon>Physocladia</taxon>
    </lineage>
</organism>
<evidence type="ECO:0000256" key="10">
    <source>
        <dbReference type="ARBA" id="ARBA00023136"/>
    </source>
</evidence>
<evidence type="ECO:0000256" key="9">
    <source>
        <dbReference type="ARBA" id="ARBA00023034"/>
    </source>
</evidence>
<keyword evidence="9 14" id="KW-0333">Golgi apparatus</keyword>
<comment type="function">
    <text evidence="12 14">The coatomer is a cytosolic protein complex that binds to dilysine motifs and reversibly associates with Golgi non-clathrin-coated vesicles, which further mediate biosynthetic protein transport from the ER, via the Golgi up to the trans Golgi network. Coatomer complex is required for budding from Golgi membranes, and is essential for the retrograde Golgi-to-ER transport of dilysine-tagged proteins.</text>
</comment>
<dbReference type="Pfam" id="PF14806">
    <property type="entry name" value="Coatomer_b_Cpla"/>
    <property type="match status" value="1"/>
</dbReference>
<comment type="subcellular location">
    <subcellularLocation>
        <location evidence="14">Cytoplasm</location>
    </subcellularLocation>
    <subcellularLocation>
        <location evidence="1 14">Golgi apparatus membrane</location>
        <topology evidence="1 14">Peripheral membrane protein</topology>
        <orientation evidence="1 14">Cytoplasmic side</orientation>
    </subcellularLocation>
    <subcellularLocation>
        <location evidence="14">Cytoplasmic vesicle</location>
        <location evidence="14">COPI-coated vesicle membrane</location>
        <topology evidence="14">Peripheral membrane protein</topology>
        <orientation evidence="14">Cytoplasmic side</orientation>
    </subcellularLocation>
</comment>
<evidence type="ECO:0000256" key="8">
    <source>
        <dbReference type="ARBA" id="ARBA00022927"/>
    </source>
</evidence>
<dbReference type="SUPFAM" id="SSF48371">
    <property type="entry name" value="ARM repeat"/>
    <property type="match status" value="1"/>
</dbReference>
<evidence type="ECO:0000256" key="1">
    <source>
        <dbReference type="ARBA" id="ARBA00004255"/>
    </source>
</evidence>
<keyword evidence="6" id="KW-0677">Repeat</keyword>
<evidence type="ECO:0000256" key="6">
    <source>
        <dbReference type="ARBA" id="ARBA00022737"/>
    </source>
</evidence>
<feature type="domain" description="Clathrin/coatomer adaptor adaptin-like N-terminal" evidence="15">
    <location>
        <begin position="17"/>
        <end position="488"/>
    </location>
</feature>
<dbReference type="FunFam" id="1.25.10.10:FF:000444">
    <property type="entry name" value="Coatomer subunit beta"/>
    <property type="match status" value="1"/>
</dbReference>
<evidence type="ECO:0000256" key="13">
    <source>
        <dbReference type="ARBA" id="ARBA00030841"/>
    </source>
</evidence>
<proteinExistence type="predicted"/>
<keyword evidence="19" id="KW-1185">Reference proteome</keyword>
<dbReference type="InterPro" id="IPR016024">
    <property type="entry name" value="ARM-type_fold"/>
</dbReference>
<evidence type="ECO:0000259" key="15">
    <source>
        <dbReference type="Pfam" id="PF01602"/>
    </source>
</evidence>
<dbReference type="InterPro" id="IPR016460">
    <property type="entry name" value="COPB1"/>
</dbReference>
<evidence type="ECO:0000259" key="17">
    <source>
        <dbReference type="Pfam" id="PF14806"/>
    </source>
</evidence>
<dbReference type="InterPro" id="IPR029446">
    <property type="entry name" value="COPB1_appendage_platform_dom"/>
</dbReference>
<evidence type="ECO:0000259" key="16">
    <source>
        <dbReference type="Pfam" id="PF07718"/>
    </source>
</evidence>
<dbReference type="Proteomes" id="UP001211907">
    <property type="component" value="Unassembled WGS sequence"/>
</dbReference>
<evidence type="ECO:0000256" key="5">
    <source>
        <dbReference type="ARBA" id="ARBA00022490"/>
    </source>
</evidence>